<evidence type="ECO:0000313" key="1">
    <source>
        <dbReference type="EMBL" id="SPF43579.1"/>
    </source>
</evidence>
<dbReference type="AlphaFoldDB" id="A0A2U3KVK0"/>
<reference evidence="2" key="1">
    <citation type="submission" date="2018-02" db="EMBL/GenBank/DDBJ databases">
        <authorList>
            <person name="Hausmann B."/>
        </authorList>
    </citation>
    <scope>NUCLEOTIDE SEQUENCE [LARGE SCALE GENOMIC DNA]</scope>
    <source>
        <strain evidence="2">Peat soil MAG SbA1</strain>
    </source>
</reference>
<proteinExistence type="predicted"/>
<dbReference type="Gene3D" id="1.20.1290.10">
    <property type="entry name" value="AhpD-like"/>
    <property type="match status" value="1"/>
</dbReference>
<gene>
    <name evidence="1" type="ORF">SBA1_50031</name>
</gene>
<dbReference type="SUPFAM" id="SSF69118">
    <property type="entry name" value="AhpD-like"/>
    <property type="match status" value="1"/>
</dbReference>
<sequence length="93" mass="10443">MTWIRTVPLTEADEKLRRAIEGEKLLYPKEYAEPVHPDASGASSIVGSHTLIPEALYHAFSTFGALMSPDLPLERRQHEMIATMVSVTNRCVY</sequence>
<dbReference type="OrthoDB" id="9808310at2"/>
<name>A0A2U3KVK0_9BACT</name>
<evidence type="ECO:0008006" key="3">
    <source>
        <dbReference type="Google" id="ProtNLM"/>
    </source>
</evidence>
<accession>A0A2U3KVK0</accession>
<dbReference type="InterPro" id="IPR029032">
    <property type="entry name" value="AhpD-like"/>
</dbReference>
<protein>
    <recommendedName>
        <fullName evidence="3">Carboxymuconolactone decarboxylase-like domain-containing protein</fullName>
    </recommendedName>
</protein>
<dbReference type="Proteomes" id="UP000238701">
    <property type="component" value="Unassembled WGS sequence"/>
</dbReference>
<evidence type="ECO:0000313" key="2">
    <source>
        <dbReference type="Proteomes" id="UP000238701"/>
    </source>
</evidence>
<organism evidence="1 2">
    <name type="scientific">Candidatus Sulfotelmatobacter kueseliae</name>
    <dbReference type="NCBI Taxonomy" id="2042962"/>
    <lineage>
        <taxon>Bacteria</taxon>
        <taxon>Pseudomonadati</taxon>
        <taxon>Acidobacteriota</taxon>
        <taxon>Terriglobia</taxon>
        <taxon>Terriglobales</taxon>
        <taxon>Candidatus Korobacteraceae</taxon>
        <taxon>Candidatus Sulfotelmatobacter</taxon>
    </lineage>
</organism>
<dbReference type="EMBL" id="OMOD01000144">
    <property type="protein sequence ID" value="SPF43579.1"/>
    <property type="molecule type" value="Genomic_DNA"/>
</dbReference>